<dbReference type="EMBL" id="JBKBDD010000002">
    <property type="protein sequence ID" value="MFN6543139.1"/>
    <property type="molecule type" value="Genomic_DNA"/>
</dbReference>
<keyword evidence="1" id="KW-0812">Transmembrane</keyword>
<organism evidence="2 3">
    <name type="scientific">Mycolicibacterium nivoides</name>
    <dbReference type="NCBI Taxonomy" id="2487344"/>
    <lineage>
        <taxon>Bacteria</taxon>
        <taxon>Bacillati</taxon>
        <taxon>Actinomycetota</taxon>
        <taxon>Actinomycetes</taxon>
        <taxon>Mycobacteriales</taxon>
        <taxon>Mycobacteriaceae</taxon>
        <taxon>Mycolicibacterium</taxon>
    </lineage>
</organism>
<feature type="transmembrane region" description="Helical" evidence="1">
    <location>
        <begin position="38"/>
        <end position="55"/>
    </location>
</feature>
<comment type="caution">
    <text evidence="2">The sequence shown here is derived from an EMBL/GenBank/DDBJ whole genome shotgun (WGS) entry which is preliminary data.</text>
</comment>
<name>A0ABW9L5Y7_9MYCO</name>
<keyword evidence="3" id="KW-1185">Reference proteome</keyword>
<accession>A0ABW9L5Y7</accession>
<dbReference type="RefSeq" id="WP_164480704.1">
    <property type="nucleotide sequence ID" value="NZ_CP034072.1"/>
</dbReference>
<keyword evidence="1" id="KW-1133">Transmembrane helix</keyword>
<keyword evidence="1" id="KW-0472">Membrane</keyword>
<sequence length="91" mass="10011">MTSEFGAWPWDRGATRLNIDEYGNYFERQTHGVPTSNGLTMIVLGIILLLIGYFAGISILYTIGGILLVIGIILWILGAVGRPVGGRKVWF</sequence>
<proteinExistence type="predicted"/>
<reference evidence="2 3" key="1">
    <citation type="submission" date="2024-12" db="EMBL/GenBank/DDBJ databases">
        <title>The coexistence of Mycolicibacterium septicum and Mycolicibacterium nivoides in clinical samples.</title>
        <authorList>
            <person name="Wang C."/>
            <person name="Feng Y."/>
            <person name="Zong Z."/>
        </authorList>
    </citation>
    <scope>NUCLEOTIDE SEQUENCE [LARGE SCALE GENOMIC DNA]</scope>
    <source>
        <strain evidence="2 3">120309</strain>
    </source>
</reference>
<evidence type="ECO:0000313" key="3">
    <source>
        <dbReference type="Proteomes" id="UP001635816"/>
    </source>
</evidence>
<dbReference type="Proteomes" id="UP001635816">
    <property type="component" value="Unassembled WGS sequence"/>
</dbReference>
<evidence type="ECO:0000256" key="1">
    <source>
        <dbReference type="SAM" id="Phobius"/>
    </source>
</evidence>
<evidence type="ECO:0000313" key="2">
    <source>
        <dbReference type="EMBL" id="MFN6543139.1"/>
    </source>
</evidence>
<gene>
    <name evidence="2" type="ORF">ACK4CT_08095</name>
</gene>
<dbReference type="GeneID" id="300560662"/>
<protein>
    <submittedName>
        <fullName evidence="2">DUF6131 family protein</fullName>
    </submittedName>
</protein>
<feature type="transmembrane region" description="Helical" evidence="1">
    <location>
        <begin position="61"/>
        <end position="81"/>
    </location>
</feature>